<feature type="region of interest" description="Disordered" evidence="1">
    <location>
        <begin position="1"/>
        <end position="91"/>
    </location>
</feature>
<dbReference type="GO" id="GO:0005737">
    <property type="term" value="C:cytoplasm"/>
    <property type="evidence" value="ECO:0007669"/>
    <property type="project" value="TreeGrafter"/>
</dbReference>
<dbReference type="PROSITE" id="PS50054">
    <property type="entry name" value="TYR_PHOSPHATASE_DUAL"/>
    <property type="match status" value="1"/>
</dbReference>
<organism evidence="4">
    <name type="scientific">Phaeomonas parva</name>
    <dbReference type="NCBI Taxonomy" id="124430"/>
    <lineage>
        <taxon>Eukaryota</taxon>
        <taxon>Sar</taxon>
        <taxon>Stramenopiles</taxon>
        <taxon>Ochrophyta</taxon>
        <taxon>Pinguiophyceae</taxon>
        <taxon>Pinguiochrysidales</taxon>
        <taxon>Pinguiochrysidaceae</taxon>
        <taxon>Phaeomonas</taxon>
    </lineage>
</organism>
<evidence type="ECO:0000259" key="2">
    <source>
        <dbReference type="PROSITE" id="PS50054"/>
    </source>
</evidence>
<dbReference type="InterPro" id="IPR020422">
    <property type="entry name" value="TYR_PHOSPHATASE_DUAL_dom"/>
</dbReference>
<feature type="domain" description="Tyrosine specific protein phosphatases" evidence="3">
    <location>
        <begin position="230"/>
        <end position="292"/>
    </location>
</feature>
<protein>
    <recommendedName>
        <fullName evidence="5">Protein-serine/threonine phosphatase</fullName>
    </recommendedName>
</protein>
<evidence type="ECO:0000313" key="4">
    <source>
        <dbReference type="EMBL" id="CAD9251951.1"/>
    </source>
</evidence>
<proteinExistence type="predicted"/>
<feature type="domain" description="Tyrosine-protein phosphatase" evidence="2">
    <location>
        <begin position="162"/>
        <end position="303"/>
    </location>
</feature>
<gene>
    <name evidence="4" type="ORF">PPAR1163_LOCUS10314</name>
</gene>
<evidence type="ECO:0000259" key="3">
    <source>
        <dbReference type="PROSITE" id="PS50056"/>
    </source>
</evidence>
<dbReference type="InterPro" id="IPR000387">
    <property type="entry name" value="Tyr_Pase_dom"/>
</dbReference>
<feature type="compositionally biased region" description="Basic and acidic residues" evidence="1">
    <location>
        <begin position="77"/>
        <end position="86"/>
    </location>
</feature>
<accession>A0A7S1TZ15</accession>
<dbReference type="SMART" id="SM00195">
    <property type="entry name" value="DSPc"/>
    <property type="match status" value="1"/>
</dbReference>
<dbReference type="SUPFAM" id="SSF52799">
    <property type="entry name" value="(Phosphotyrosine protein) phosphatases II"/>
    <property type="match status" value="1"/>
</dbReference>
<reference evidence="4" key="1">
    <citation type="submission" date="2021-01" db="EMBL/GenBank/DDBJ databases">
        <authorList>
            <person name="Corre E."/>
            <person name="Pelletier E."/>
            <person name="Niang G."/>
            <person name="Scheremetjew M."/>
            <person name="Finn R."/>
            <person name="Kale V."/>
            <person name="Holt S."/>
            <person name="Cochrane G."/>
            <person name="Meng A."/>
            <person name="Brown T."/>
            <person name="Cohen L."/>
        </authorList>
    </citation>
    <scope>NUCLEOTIDE SEQUENCE</scope>
    <source>
        <strain evidence="4">CCMP2877</strain>
    </source>
</reference>
<dbReference type="CDD" id="cd14498">
    <property type="entry name" value="DSP"/>
    <property type="match status" value="1"/>
</dbReference>
<dbReference type="GO" id="GO:0008579">
    <property type="term" value="F:JUN kinase phosphatase activity"/>
    <property type="evidence" value="ECO:0007669"/>
    <property type="project" value="TreeGrafter"/>
</dbReference>
<dbReference type="PANTHER" id="PTHR46377">
    <property type="entry name" value="DUAL SPECIFICITY PROTEIN PHOSPHATASE 19"/>
    <property type="match status" value="1"/>
</dbReference>
<dbReference type="AlphaFoldDB" id="A0A7S1TZ15"/>
<dbReference type="PROSITE" id="PS50056">
    <property type="entry name" value="TYR_PHOSPHATASE_2"/>
    <property type="match status" value="1"/>
</dbReference>
<dbReference type="Gene3D" id="3.90.190.10">
    <property type="entry name" value="Protein tyrosine phosphatase superfamily"/>
    <property type="match status" value="1"/>
</dbReference>
<sequence length="348" mass="38514">MGNPAAARRPRNPSMPDGGGRRTKKRSLSSARVIYPVEDQPQVLGPKGISTKPAGSSPSRRPRRHSTPPHFAPHRGSPPDDRHERGNTSPRVPQLARMGFEASAGIPKLARSFSDTAKKGRLGYPEAKARQLVEERGAGRARYPGPRDVNKRYKPMKGFSEKMSLVTDGILIGGRDDAKNSERLREYGVTHVLNITDSLPNYFPGDFVYCQVAIKDAKGVDIRAHYNKITEFMRHVEEVNGRVLVHCIAGVSRSVTATLFWLVGEKGRRLDVAYEHIKACRPFICMNDSFKYQTCCLEVEKLGYSTIKHHGGKEWDCFEVNRARGGFPDPPFNRRHGGGGGGGGCIIL</sequence>
<dbReference type="PANTHER" id="PTHR46377:SF5">
    <property type="entry name" value="DUAL SPECIFICITY PHOSPHATASE"/>
    <property type="match status" value="1"/>
</dbReference>
<name>A0A7S1TZ15_9STRA</name>
<evidence type="ECO:0008006" key="5">
    <source>
        <dbReference type="Google" id="ProtNLM"/>
    </source>
</evidence>
<dbReference type="EMBL" id="HBGJ01016073">
    <property type="protein sequence ID" value="CAD9251951.1"/>
    <property type="molecule type" value="Transcribed_RNA"/>
</dbReference>
<dbReference type="InterPro" id="IPR029021">
    <property type="entry name" value="Prot-tyrosine_phosphatase-like"/>
</dbReference>
<dbReference type="InterPro" id="IPR000340">
    <property type="entry name" value="Dual-sp_phosphatase_cat-dom"/>
</dbReference>
<dbReference type="Pfam" id="PF00782">
    <property type="entry name" value="DSPc"/>
    <property type="match status" value="1"/>
</dbReference>
<evidence type="ECO:0000256" key="1">
    <source>
        <dbReference type="SAM" id="MobiDB-lite"/>
    </source>
</evidence>